<name>A0A4C1U4E8_EUMVA</name>
<dbReference type="AlphaFoldDB" id="A0A4C1U4E8"/>
<reference evidence="1 2" key="1">
    <citation type="journal article" date="2019" name="Commun. Biol.">
        <title>The bagworm genome reveals a unique fibroin gene that provides high tensile strength.</title>
        <authorList>
            <person name="Kono N."/>
            <person name="Nakamura H."/>
            <person name="Ohtoshi R."/>
            <person name="Tomita M."/>
            <person name="Numata K."/>
            <person name="Arakawa K."/>
        </authorList>
    </citation>
    <scope>NUCLEOTIDE SEQUENCE [LARGE SCALE GENOMIC DNA]</scope>
</reference>
<dbReference type="EMBL" id="BGZK01000125">
    <property type="protein sequence ID" value="GBP21120.1"/>
    <property type="molecule type" value="Genomic_DNA"/>
</dbReference>
<sequence length="118" mass="13524">MRYTYRSEKVEQVKELVYLGSMFTGDGKHDRGIERSVHARNKSNGPSLAIMNSKSVSRQAHLAIHSEVLIATLMYSSVSWVWHKKNKSRINAKEMRSLRSICGVSRKDGCRNSDVRER</sequence>
<organism evidence="1 2">
    <name type="scientific">Eumeta variegata</name>
    <name type="common">Bagworm moth</name>
    <name type="synonym">Eumeta japonica</name>
    <dbReference type="NCBI Taxonomy" id="151549"/>
    <lineage>
        <taxon>Eukaryota</taxon>
        <taxon>Metazoa</taxon>
        <taxon>Ecdysozoa</taxon>
        <taxon>Arthropoda</taxon>
        <taxon>Hexapoda</taxon>
        <taxon>Insecta</taxon>
        <taxon>Pterygota</taxon>
        <taxon>Neoptera</taxon>
        <taxon>Endopterygota</taxon>
        <taxon>Lepidoptera</taxon>
        <taxon>Glossata</taxon>
        <taxon>Ditrysia</taxon>
        <taxon>Tineoidea</taxon>
        <taxon>Psychidae</taxon>
        <taxon>Oiketicinae</taxon>
        <taxon>Eumeta</taxon>
    </lineage>
</organism>
<proteinExistence type="predicted"/>
<gene>
    <name evidence="1" type="ORF">EVAR_11151_1</name>
</gene>
<keyword evidence="2" id="KW-1185">Reference proteome</keyword>
<dbReference type="Proteomes" id="UP000299102">
    <property type="component" value="Unassembled WGS sequence"/>
</dbReference>
<protein>
    <submittedName>
        <fullName evidence="1">Uncharacterized protein</fullName>
    </submittedName>
</protein>
<comment type="caution">
    <text evidence="1">The sequence shown here is derived from an EMBL/GenBank/DDBJ whole genome shotgun (WGS) entry which is preliminary data.</text>
</comment>
<evidence type="ECO:0000313" key="1">
    <source>
        <dbReference type="EMBL" id="GBP21120.1"/>
    </source>
</evidence>
<evidence type="ECO:0000313" key="2">
    <source>
        <dbReference type="Proteomes" id="UP000299102"/>
    </source>
</evidence>
<dbReference type="OrthoDB" id="425681at2759"/>
<accession>A0A4C1U4E8</accession>
<dbReference type="STRING" id="151549.A0A4C1U4E8"/>